<feature type="domain" description="CS" evidence="4">
    <location>
        <begin position="50"/>
        <end position="155"/>
    </location>
</feature>
<sequence>MANQPQFDPGRALANYDPFNVAENMRKLFGGLFLQENWMSPVRWMTNIAQQGMTIDIAENDKSYTVLADIPGVKKEDITVEIAGNRITISAETKSGKEEGNTIIQSERHYGSFFRSFILDKNVDDDKVAAKYTDGVLELTIPKKNGGQSKQISIH</sequence>
<organism evidence="5 6">
    <name type="scientific">Crenobacter cavernae</name>
    <dbReference type="NCBI Taxonomy" id="2290923"/>
    <lineage>
        <taxon>Bacteria</taxon>
        <taxon>Pseudomonadati</taxon>
        <taxon>Pseudomonadota</taxon>
        <taxon>Betaproteobacteria</taxon>
        <taxon>Neisseriales</taxon>
        <taxon>Neisseriaceae</taxon>
        <taxon>Crenobacter</taxon>
    </lineage>
</organism>
<accession>A0ABY0FC79</accession>
<dbReference type="InterPro" id="IPR002068">
    <property type="entry name" value="A-crystallin/Hsp20_dom"/>
</dbReference>
<dbReference type="RefSeq" id="WP_129212833.1">
    <property type="nucleotide sequence ID" value="NZ_REGR01000007.1"/>
</dbReference>
<dbReference type="PROSITE" id="PS51203">
    <property type="entry name" value="CS"/>
    <property type="match status" value="1"/>
</dbReference>
<comment type="similarity">
    <text evidence="1 2">Belongs to the small heat shock protein (HSP20) family.</text>
</comment>
<evidence type="ECO:0000313" key="5">
    <source>
        <dbReference type="EMBL" id="RXZ43699.1"/>
    </source>
</evidence>
<feature type="domain" description="SHSP" evidence="3">
    <location>
        <begin position="46"/>
        <end position="155"/>
    </location>
</feature>
<protein>
    <submittedName>
        <fullName evidence="5">Hsp20/alpha crystallin family protein</fullName>
    </submittedName>
</protein>
<dbReference type="Gene3D" id="2.60.40.790">
    <property type="match status" value="1"/>
</dbReference>
<dbReference type="InterPro" id="IPR007052">
    <property type="entry name" value="CS_dom"/>
</dbReference>
<dbReference type="PROSITE" id="PS01031">
    <property type="entry name" value="SHSP"/>
    <property type="match status" value="1"/>
</dbReference>
<evidence type="ECO:0000256" key="1">
    <source>
        <dbReference type="PROSITE-ProRule" id="PRU00285"/>
    </source>
</evidence>
<name>A0ABY0FC79_9NEIS</name>
<dbReference type="CDD" id="cd06464">
    <property type="entry name" value="ACD_sHsps-like"/>
    <property type="match status" value="1"/>
</dbReference>
<evidence type="ECO:0000259" key="4">
    <source>
        <dbReference type="PROSITE" id="PS51203"/>
    </source>
</evidence>
<dbReference type="Pfam" id="PF00011">
    <property type="entry name" value="HSP20"/>
    <property type="match status" value="1"/>
</dbReference>
<proteinExistence type="inferred from homology"/>
<reference evidence="5 6" key="1">
    <citation type="submission" date="2018-10" db="EMBL/GenBank/DDBJ databases">
        <title>Draft genome of Fastidiocella sp. strain 375T, a bacterium isolated from a karstic cave dripping water.</title>
        <authorList>
            <person name="Coelho C."/>
            <person name="Verissimo A."/>
            <person name="Tiago I."/>
        </authorList>
    </citation>
    <scope>NUCLEOTIDE SEQUENCE [LARGE SCALE GENOMIC DNA]</scope>
    <source>
        <strain evidence="5 6">CAVE-375</strain>
    </source>
</reference>
<dbReference type="EMBL" id="REGR01000007">
    <property type="protein sequence ID" value="RXZ43699.1"/>
    <property type="molecule type" value="Genomic_DNA"/>
</dbReference>
<evidence type="ECO:0000313" key="6">
    <source>
        <dbReference type="Proteomes" id="UP000290682"/>
    </source>
</evidence>
<dbReference type="PANTHER" id="PTHR11527">
    <property type="entry name" value="HEAT-SHOCK PROTEIN 20 FAMILY MEMBER"/>
    <property type="match status" value="1"/>
</dbReference>
<gene>
    <name evidence="5" type="ORF">EBB06_08805</name>
</gene>
<dbReference type="Proteomes" id="UP000290682">
    <property type="component" value="Unassembled WGS sequence"/>
</dbReference>
<evidence type="ECO:0000256" key="2">
    <source>
        <dbReference type="RuleBase" id="RU003616"/>
    </source>
</evidence>
<dbReference type="SUPFAM" id="SSF49764">
    <property type="entry name" value="HSP20-like chaperones"/>
    <property type="match status" value="1"/>
</dbReference>
<dbReference type="InterPro" id="IPR031107">
    <property type="entry name" value="Small_HSP"/>
</dbReference>
<evidence type="ECO:0000259" key="3">
    <source>
        <dbReference type="PROSITE" id="PS01031"/>
    </source>
</evidence>
<keyword evidence="6" id="KW-1185">Reference proteome</keyword>
<dbReference type="InterPro" id="IPR008978">
    <property type="entry name" value="HSP20-like_chaperone"/>
</dbReference>
<comment type="caution">
    <text evidence="5">The sequence shown here is derived from an EMBL/GenBank/DDBJ whole genome shotgun (WGS) entry which is preliminary data.</text>
</comment>